<keyword evidence="9" id="KW-1185">Reference proteome</keyword>
<keyword evidence="4" id="KW-0862">Zinc</keyword>
<dbReference type="GO" id="GO:0008270">
    <property type="term" value="F:zinc ion binding"/>
    <property type="evidence" value="ECO:0007669"/>
    <property type="project" value="UniProtKB-KW"/>
</dbReference>
<proteinExistence type="predicted"/>
<gene>
    <name evidence="8" type="ORF">DERYTH_LOCUS10881</name>
</gene>
<dbReference type="InterPro" id="IPR052035">
    <property type="entry name" value="ZnF_BED_domain_contain"/>
</dbReference>
<dbReference type="GO" id="GO:0005634">
    <property type="term" value="C:nucleus"/>
    <property type="evidence" value="ECO:0007669"/>
    <property type="project" value="UniProtKB-SubCell"/>
</dbReference>
<dbReference type="EMBL" id="CAJVPY010006524">
    <property type="protein sequence ID" value="CAG8664331.1"/>
    <property type="molecule type" value="Genomic_DNA"/>
</dbReference>
<evidence type="ECO:0000313" key="8">
    <source>
        <dbReference type="EMBL" id="CAG8664331.1"/>
    </source>
</evidence>
<comment type="subcellular location">
    <subcellularLocation>
        <location evidence="1">Nucleus</location>
    </subcellularLocation>
</comment>
<evidence type="ECO:0000256" key="3">
    <source>
        <dbReference type="ARBA" id="ARBA00022771"/>
    </source>
</evidence>
<dbReference type="Proteomes" id="UP000789405">
    <property type="component" value="Unassembled WGS sequence"/>
</dbReference>
<evidence type="ECO:0000256" key="1">
    <source>
        <dbReference type="ARBA" id="ARBA00004123"/>
    </source>
</evidence>
<feature type="region of interest" description="Disordered" evidence="7">
    <location>
        <begin position="53"/>
        <end position="76"/>
    </location>
</feature>
<evidence type="ECO:0000256" key="6">
    <source>
        <dbReference type="SAM" id="Coils"/>
    </source>
</evidence>
<keyword evidence="3" id="KW-0863">Zinc-finger</keyword>
<organism evidence="8 9">
    <name type="scientific">Dentiscutata erythropus</name>
    <dbReference type="NCBI Taxonomy" id="1348616"/>
    <lineage>
        <taxon>Eukaryota</taxon>
        <taxon>Fungi</taxon>
        <taxon>Fungi incertae sedis</taxon>
        <taxon>Mucoromycota</taxon>
        <taxon>Glomeromycotina</taxon>
        <taxon>Glomeromycetes</taxon>
        <taxon>Diversisporales</taxon>
        <taxon>Gigasporaceae</taxon>
        <taxon>Dentiscutata</taxon>
    </lineage>
</organism>
<dbReference type="SUPFAM" id="SSF53098">
    <property type="entry name" value="Ribonuclease H-like"/>
    <property type="match status" value="1"/>
</dbReference>
<evidence type="ECO:0000313" key="9">
    <source>
        <dbReference type="Proteomes" id="UP000789405"/>
    </source>
</evidence>
<dbReference type="InterPro" id="IPR012337">
    <property type="entry name" value="RNaseH-like_sf"/>
</dbReference>
<evidence type="ECO:0000256" key="2">
    <source>
        <dbReference type="ARBA" id="ARBA00022723"/>
    </source>
</evidence>
<reference evidence="8" key="1">
    <citation type="submission" date="2021-06" db="EMBL/GenBank/DDBJ databases">
        <authorList>
            <person name="Kallberg Y."/>
            <person name="Tangrot J."/>
            <person name="Rosling A."/>
        </authorList>
    </citation>
    <scope>NUCLEOTIDE SEQUENCE</scope>
    <source>
        <strain evidence="8">MA453B</strain>
    </source>
</reference>
<dbReference type="PANTHER" id="PTHR46481:SF10">
    <property type="entry name" value="ZINC FINGER BED DOMAIN-CONTAINING PROTEIN 39"/>
    <property type="match status" value="1"/>
</dbReference>
<evidence type="ECO:0000256" key="7">
    <source>
        <dbReference type="SAM" id="MobiDB-lite"/>
    </source>
</evidence>
<name>A0A9N9H7B8_9GLOM</name>
<keyword evidence="2" id="KW-0479">Metal-binding</keyword>
<dbReference type="OrthoDB" id="2447089at2759"/>
<keyword evidence="6" id="KW-0175">Coiled coil</keyword>
<evidence type="ECO:0000256" key="5">
    <source>
        <dbReference type="ARBA" id="ARBA00023242"/>
    </source>
</evidence>
<accession>A0A9N9H7B8</accession>
<comment type="caution">
    <text evidence="8">The sequence shown here is derived from an EMBL/GenBank/DDBJ whole genome shotgun (WGS) entry which is preliminary data.</text>
</comment>
<keyword evidence="5" id="KW-0539">Nucleus</keyword>
<evidence type="ECO:0000256" key="4">
    <source>
        <dbReference type="ARBA" id="ARBA00022833"/>
    </source>
</evidence>
<dbReference type="AlphaFoldDB" id="A0A9N9H7B8"/>
<sequence length="617" mass="71109">MEHAANNEYVTNNEYMANNEYAADNKYAADNEYTADNEYVANNEYANNNEISNNLASETGSSSVQTESSNNSRQPLTDIWEEYDKIDNGARKYKGASCRYCDQKWARGRAYDMKSHLAIKCKGKIPREIWFKVLQELQSEHVLSELTTSKKRKSVYFQLPVDAYYDTKEAIDKAKETRANQSLVKWIVSSGISFSAFDNPYFEDYTKELNPGYNPPKRAALSTSILDAEAANIIIKIEQELSKAKNLTLCIDGWNSYSASAALREEIIFSLTLGGNLKSPTKTRWSTAWDFCESILCNEANIKSVLEQQPQIFIRASAVKSLINDRQFWIDVEQLRNILGPVKRAVKNVEFRTTILADIFFELVKMAIAIQETSVLYNSQFRYDCIAIYNKRWKEFDFELYLLSFFLHPTYRGDFLEVGIYKNYVFRKAMEIWKKIGGGDISAGILKFQLNLYKNHRSPFEDEFIPSTDMVTDWWMSVELKRNEDHIKTLALKVHSILPHNAAFENAKSELNYVDQKLRQEDLLSIFDRITSSIEDETDLFSEEESYSFLDELAEENMKEDEEELEDLVNENSTSLEVGNLISLSSKLEFNESSSLNEEVIHGNKDFDINDLINDLD</sequence>
<dbReference type="PANTHER" id="PTHR46481">
    <property type="entry name" value="ZINC FINGER BED DOMAIN-CONTAINING PROTEIN 4"/>
    <property type="match status" value="1"/>
</dbReference>
<feature type="coiled-coil region" evidence="6">
    <location>
        <begin position="551"/>
        <end position="578"/>
    </location>
</feature>
<feature type="compositionally biased region" description="Low complexity" evidence="7">
    <location>
        <begin position="53"/>
        <end position="72"/>
    </location>
</feature>
<protein>
    <submittedName>
        <fullName evidence="8">9144_t:CDS:1</fullName>
    </submittedName>
</protein>